<organism evidence="9 10">
    <name type="scientific">Devosia honganensis</name>
    <dbReference type="NCBI Taxonomy" id="1610527"/>
    <lineage>
        <taxon>Bacteria</taxon>
        <taxon>Pseudomonadati</taxon>
        <taxon>Pseudomonadota</taxon>
        <taxon>Alphaproteobacteria</taxon>
        <taxon>Hyphomicrobiales</taxon>
        <taxon>Devosiaceae</taxon>
        <taxon>Devosia</taxon>
    </lineage>
</organism>
<keyword evidence="5" id="KW-0964">Secreted</keyword>
<gene>
    <name evidence="9" type="primary">flgK</name>
    <name evidence="9" type="ORF">ACFOOL_00320</name>
</gene>
<evidence type="ECO:0000313" key="9">
    <source>
        <dbReference type="EMBL" id="MFC3703195.1"/>
    </source>
</evidence>
<dbReference type="Pfam" id="PF22638">
    <property type="entry name" value="FlgK_D1"/>
    <property type="match status" value="1"/>
</dbReference>
<dbReference type="Proteomes" id="UP001595613">
    <property type="component" value="Unassembled WGS sequence"/>
</dbReference>
<sequence length="615" mass="64648">MGLISSLSNAVSGLRVNQDAITILSRNVANSGTPGYHRQSLNVVDYNSTNATYARSAGVDRAFSQSLQTYYNRQVSDAASANVVANYLNKLQGFLGKPGDAGSLDAMFGSFKNSLQALATSPDDYPTRANVVAEAQAMAQRLNSLSGVVQELRQETETRIANNVSEVNAMLISLNEVNNRMLDLGMTDTARAALYDQRDRLVASVAEVIDVQANYRPDGTVALMTRSGVGLLDNGVSTFKFTTAGALSPTSQANIKTSDSKVGVLTLTTPSGLTIDLVQQGVLQGGELAGLVELRDKVLVETQNQLDEIAAGLASVFSTIATPGEAAEDGLGATGLSADISHLKPGNDILLAYTQNGSEQRVRIVNSANGDDYVDASGQRVISVDFGTPPDAAAVAAELQSRLPGLAITSSGAGRLQVLDDGTGGTRDVIGLTTRGTATGTQSGELAMALFVDQGNSPFTGDLDGDPPQIVGFAARIAVNPAVLADNRLLVQFDLDHTLGDAARPEHILAQLNAMTFVSGTSPAANAGRHQLNGTLEQLIGQTLNYHGTMIGSAFSARDNRLLTLETITTQMEEEYGVNVDEEMARLTELQSAYAANARVVSVVKELLDTLFAST</sequence>
<evidence type="ECO:0000313" key="10">
    <source>
        <dbReference type="Proteomes" id="UP001595613"/>
    </source>
</evidence>
<dbReference type="RefSeq" id="WP_380093844.1">
    <property type="nucleotide sequence ID" value="NZ_JBHRYD010000001.1"/>
</dbReference>
<keyword evidence="9" id="KW-0969">Cilium</keyword>
<dbReference type="EMBL" id="JBHRYD010000001">
    <property type="protein sequence ID" value="MFC3703195.1"/>
    <property type="molecule type" value="Genomic_DNA"/>
</dbReference>
<comment type="subcellular location">
    <subcellularLocation>
        <location evidence="1">Bacterial flagellum</location>
    </subcellularLocation>
    <subcellularLocation>
        <location evidence="2">Secreted</location>
    </subcellularLocation>
</comment>
<keyword evidence="9" id="KW-0966">Cell projection</keyword>
<name>A0ABV7WZ67_9HYPH</name>
<dbReference type="PANTHER" id="PTHR30033:SF1">
    <property type="entry name" value="FLAGELLAR HOOK-ASSOCIATED PROTEIN 1"/>
    <property type="match status" value="1"/>
</dbReference>
<keyword evidence="9" id="KW-0282">Flagellum</keyword>
<dbReference type="SUPFAM" id="SSF64518">
    <property type="entry name" value="Phase 1 flagellin"/>
    <property type="match status" value="1"/>
</dbReference>
<dbReference type="InterPro" id="IPR053927">
    <property type="entry name" value="FlgK_helical"/>
</dbReference>
<evidence type="ECO:0000256" key="2">
    <source>
        <dbReference type="ARBA" id="ARBA00004613"/>
    </source>
</evidence>
<reference evidence="10" key="1">
    <citation type="journal article" date="2019" name="Int. J. Syst. Evol. Microbiol.">
        <title>The Global Catalogue of Microorganisms (GCM) 10K type strain sequencing project: providing services to taxonomists for standard genome sequencing and annotation.</title>
        <authorList>
            <consortium name="The Broad Institute Genomics Platform"/>
            <consortium name="The Broad Institute Genome Sequencing Center for Infectious Disease"/>
            <person name="Wu L."/>
            <person name="Ma J."/>
        </authorList>
    </citation>
    <scope>NUCLEOTIDE SEQUENCE [LARGE SCALE GENOMIC DNA]</scope>
    <source>
        <strain evidence="10">KCTC 42281</strain>
    </source>
</reference>
<evidence type="ECO:0000256" key="5">
    <source>
        <dbReference type="ARBA" id="ARBA00022525"/>
    </source>
</evidence>
<evidence type="ECO:0000256" key="4">
    <source>
        <dbReference type="ARBA" id="ARBA00016244"/>
    </source>
</evidence>
<proteinExistence type="inferred from homology"/>
<evidence type="ECO:0000256" key="1">
    <source>
        <dbReference type="ARBA" id="ARBA00004365"/>
    </source>
</evidence>
<comment type="caution">
    <text evidence="9">The sequence shown here is derived from an EMBL/GenBank/DDBJ whole genome shotgun (WGS) entry which is preliminary data.</text>
</comment>
<evidence type="ECO:0000259" key="8">
    <source>
        <dbReference type="Pfam" id="PF22638"/>
    </source>
</evidence>
<accession>A0ABV7WZ67</accession>
<keyword evidence="6" id="KW-0975">Bacterial flagellum</keyword>
<evidence type="ECO:0000259" key="7">
    <source>
        <dbReference type="Pfam" id="PF06429"/>
    </source>
</evidence>
<protein>
    <recommendedName>
        <fullName evidence="4">Flagellar hook-associated protein 1</fullName>
    </recommendedName>
</protein>
<dbReference type="Pfam" id="PF06429">
    <property type="entry name" value="Flg_bbr_C"/>
    <property type="match status" value="1"/>
</dbReference>
<dbReference type="InterPro" id="IPR002371">
    <property type="entry name" value="FlgK"/>
</dbReference>
<evidence type="ECO:0000256" key="6">
    <source>
        <dbReference type="ARBA" id="ARBA00023143"/>
    </source>
</evidence>
<feature type="domain" description="Flagellar basal-body/hook protein C-terminal" evidence="7">
    <location>
        <begin position="571"/>
        <end position="611"/>
    </location>
</feature>
<dbReference type="InterPro" id="IPR010930">
    <property type="entry name" value="Flg_bb/hook_C_dom"/>
</dbReference>
<comment type="similarity">
    <text evidence="3">Belongs to the flagella basal body rod proteins family.</text>
</comment>
<feature type="domain" description="Flagellar hook-associated protein FlgK helical" evidence="8">
    <location>
        <begin position="89"/>
        <end position="327"/>
    </location>
</feature>
<evidence type="ECO:0000256" key="3">
    <source>
        <dbReference type="ARBA" id="ARBA00009677"/>
    </source>
</evidence>
<keyword evidence="10" id="KW-1185">Reference proteome</keyword>
<dbReference type="PANTHER" id="PTHR30033">
    <property type="entry name" value="FLAGELLAR HOOK-ASSOCIATED PROTEIN 1"/>
    <property type="match status" value="1"/>
</dbReference>
<dbReference type="NCBIfam" id="TIGR02492">
    <property type="entry name" value="flgK_ends"/>
    <property type="match status" value="1"/>
</dbReference>